<organism evidence="9 10">
    <name type="scientific">Fibroporia radiculosa</name>
    <dbReference type="NCBI Taxonomy" id="599839"/>
    <lineage>
        <taxon>Eukaryota</taxon>
        <taxon>Fungi</taxon>
        <taxon>Dikarya</taxon>
        <taxon>Basidiomycota</taxon>
        <taxon>Agaricomycotina</taxon>
        <taxon>Agaricomycetes</taxon>
        <taxon>Polyporales</taxon>
        <taxon>Fibroporiaceae</taxon>
        <taxon>Fibroporia</taxon>
    </lineage>
</organism>
<keyword evidence="5" id="KW-0862">Zinc</keyword>
<dbReference type="STRING" id="599839.J4H0C4"/>
<keyword evidence="10" id="KW-1185">Reference proteome</keyword>
<evidence type="ECO:0000313" key="9">
    <source>
        <dbReference type="EMBL" id="CCL98614.1"/>
    </source>
</evidence>
<dbReference type="SUPFAM" id="SSF144217">
    <property type="entry name" value="CSL zinc finger"/>
    <property type="match status" value="1"/>
</dbReference>
<feature type="domain" description="DPH-type MB" evidence="8">
    <location>
        <begin position="192"/>
        <end position="248"/>
    </location>
</feature>
<evidence type="ECO:0000256" key="3">
    <source>
        <dbReference type="ARBA" id="ARBA00021797"/>
    </source>
</evidence>
<dbReference type="Proteomes" id="UP000006352">
    <property type="component" value="Unassembled WGS sequence"/>
</dbReference>
<dbReference type="UniPathway" id="UPA00559"/>
<dbReference type="Gene3D" id="1.10.287.110">
    <property type="entry name" value="DnaJ domain"/>
    <property type="match status" value="1"/>
</dbReference>
<evidence type="ECO:0000259" key="7">
    <source>
        <dbReference type="PROSITE" id="PS50076"/>
    </source>
</evidence>
<dbReference type="InterPro" id="IPR036671">
    <property type="entry name" value="DPH_MB_sf"/>
</dbReference>
<dbReference type="SUPFAM" id="SSF46565">
    <property type="entry name" value="Chaperone J-domain"/>
    <property type="match status" value="1"/>
</dbReference>
<dbReference type="InterPro" id="IPR001623">
    <property type="entry name" value="DnaJ_domain"/>
</dbReference>
<accession>J4H0C4</accession>
<dbReference type="Gene3D" id="3.10.660.10">
    <property type="entry name" value="DPH Zinc finger"/>
    <property type="match status" value="1"/>
</dbReference>
<dbReference type="FunCoup" id="J4H0C4">
    <property type="interactions" value="134"/>
</dbReference>
<dbReference type="PROSITE" id="PS50076">
    <property type="entry name" value="DNAJ_2"/>
    <property type="match status" value="1"/>
</dbReference>
<dbReference type="PROSITE" id="PS51074">
    <property type="entry name" value="DPH_MB"/>
    <property type="match status" value="1"/>
</dbReference>
<sequence>MEVGVPEGSGMHLSVGGGLERAEGVDEKEDSLIFEGVPAGCRGGALALSRRPIISIGRLSASAGRVRSAQPPRRAFGIQLFHTLHSSRSHQHHFFIILDDNAHPDYYAILSTSPSASALEIKRAYHQSLLRSHPDKRPISSLSDPMHSVGETADIGLLKRAYEVLSSPALREAYDAVWKCASESGRRHGPRPAQVVSLEEFDEIDDEGRWTYACRCGGVYAITEKDMESGQHLIGCNSCSEVVWAGYELANEAENGMDTPV</sequence>
<dbReference type="HOGENOM" id="CLU_1065724_0_0_1"/>
<dbReference type="InParanoid" id="J4H0C4"/>
<dbReference type="OrthoDB" id="445556at2759"/>
<dbReference type="RefSeq" id="XP_012177897.1">
    <property type="nucleotide sequence ID" value="XM_012322507.1"/>
</dbReference>
<comment type="function">
    <text evidence="1">Required for the first step of diphthamide biosynthesis, the transfer of 3-amino-3-carboxypropyl from S-adenosyl-L-methionine to a histidine residue. Diphthamide is a post-translational modification of histidine which occurs in elongation factor 2.</text>
</comment>
<dbReference type="CDD" id="cd06257">
    <property type="entry name" value="DnaJ"/>
    <property type="match status" value="1"/>
</dbReference>
<evidence type="ECO:0000256" key="1">
    <source>
        <dbReference type="ARBA" id="ARBA00003474"/>
    </source>
</evidence>
<feature type="domain" description="J" evidence="7">
    <location>
        <begin position="105"/>
        <end position="178"/>
    </location>
</feature>
<reference evidence="9 10" key="1">
    <citation type="journal article" date="2012" name="Appl. Environ. Microbiol.">
        <title>Short-read sequencing for genomic analysis of the brown rot fungus Fibroporia radiculosa.</title>
        <authorList>
            <person name="Tang J.D."/>
            <person name="Perkins A.D."/>
            <person name="Sonstegard T.S."/>
            <person name="Schroeder S.G."/>
            <person name="Burgess S.C."/>
            <person name="Diehl S.V."/>
        </authorList>
    </citation>
    <scope>NUCLEOTIDE SEQUENCE [LARGE SCALE GENOMIC DNA]</scope>
    <source>
        <strain evidence="9 10">TFFH 294</strain>
    </source>
</reference>
<evidence type="ECO:0000256" key="2">
    <source>
        <dbReference type="ARBA" id="ARBA00006169"/>
    </source>
</evidence>
<keyword evidence="4" id="KW-0479">Metal-binding</keyword>
<dbReference type="GO" id="GO:0001671">
    <property type="term" value="F:ATPase activator activity"/>
    <property type="evidence" value="ECO:0007669"/>
    <property type="project" value="TreeGrafter"/>
</dbReference>
<evidence type="ECO:0000313" key="10">
    <source>
        <dbReference type="Proteomes" id="UP000006352"/>
    </source>
</evidence>
<dbReference type="SMART" id="SM00271">
    <property type="entry name" value="DnaJ"/>
    <property type="match status" value="1"/>
</dbReference>
<evidence type="ECO:0000259" key="8">
    <source>
        <dbReference type="PROSITE" id="PS51074"/>
    </source>
</evidence>
<dbReference type="EMBL" id="HE796892">
    <property type="protein sequence ID" value="CCL98614.1"/>
    <property type="molecule type" value="Genomic_DNA"/>
</dbReference>
<dbReference type="GO" id="GO:0008198">
    <property type="term" value="F:ferrous iron binding"/>
    <property type="evidence" value="ECO:0007669"/>
    <property type="project" value="TreeGrafter"/>
</dbReference>
<dbReference type="PANTHER" id="PTHR45255:SF1">
    <property type="entry name" value="DNAJ HOMOLOG SUBFAMILY C MEMBER 24"/>
    <property type="match status" value="1"/>
</dbReference>
<proteinExistence type="inferred from homology"/>
<keyword evidence="6" id="KW-0408">Iron</keyword>
<name>J4H0C4_9APHY</name>
<comment type="similarity">
    <text evidence="2">Belongs to the DPH4 family.</text>
</comment>
<gene>
    <name evidence="9" type="ORF">FIBRA_00616</name>
</gene>
<protein>
    <recommendedName>
        <fullName evidence="3">Diphthamide biosynthesis protein 4</fullName>
    </recommendedName>
</protein>
<dbReference type="GeneID" id="24093525"/>
<dbReference type="Pfam" id="PF05207">
    <property type="entry name" value="Zn_ribbon_CSL"/>
    <property type="match status" value="1"/>
</dbReference>
<dbReference type="PRINTS" id="PR00625">
    <property type="entry name" value="JDOMAIN"/>
</dbReference>
<dbReference type="Pfam" id="PF00226">
    <property type="entry name" value="DnaJ"/>
    <property type="match status" value="1"/>
</dbReference>
<evidence type="ECO:0000256" key="5">
    <source>
        <dbReference type="ARBA" id="ARBA00022833"/>
    </source>
</evidence>
<dbReference type="InterPro" id="IPR007872">
    <property type="entry name" value="DPH_MB_dom"/>
</dbReference>
<dbReference type="InterPro" id="IPR036869">
    <property type="entry name" value="J_dom_sf"/>
</dbReference>
<dbReference type="PANTHER" id="PTHR45255">
    <property type="entry name" value="DNAJ HOMOLOG SUBFAMILY C MEMBER 24"/>
    <property type="match status" value="1"/>
</dbReference>
<evidence type="ECO:0000256" key="6">
    <source>
        <dbReference type="ARBA" id="ARBA00023004"/>
    </source>
</evidence>
<dbReference type="GO" id="GO:0017183">
    <property type="term" value="P:protein histidyl modification to diphthamide"/>
    <property type="evidence" value="ECO:0007669"/>
    <property type="project" value="UniProtKB-UniPathway"/>
</dbReference>
<evidence type="ECO:0000256" key="4">
    <source>
        <dbReference type="ARBA" id="ARBA00022723"/>
    </source>
</evidence>
<dbReference type="AlphaFoldDB" id="J4H0C4"/>